<dbReference type="Gene3D" id="1.10.1900.10">
    <property type="entry name" value="c-terminal domain of poly(a) binding protein"/>
    <property type="match status" value="1"/>
</dbReference>
<evidence type="ECO:0008006" key="4">
    <source>
        <dbReference type="Google" id="ProtNLM"/>
    </source>
</evidence>
<keyword evidence="1" id="KW-1133">Transmembrane helix</keyword>
<feature type="transmembrane region" description="Helical" evidence="1">
    <location>
        <begin position="127"/>
        <end position="151"/>
    </location>
</feature>
<organism evidence="2 3">
    <name type="scientific">Lacrimispora algidixylanolytica</name>
    <dbReference type="NCBI Taxonomy" id="94868"/>
    <lineage>
        <taxon>Bacteria</taxon>
        <taxon>Bacillati</taxon>
        <taxon>Bacillota</taxon>
        <taxon>Clostridia</taxon>
        <taxon>Lachnospirales</taxon>
        <taxon>Lachnospiraceae</taxon>
        <taxon>Lacrimispora</taxon>
    </lineage>
</organism>
<name>A0A419T5C3_9FIRM</name>
<feature type="transmembrane region" description="Helical" evidence="1">
    <location>
        <begin position="171"/>
        <end position="192"/>
    </location>
</feature>
<accession>A0A419T5C3</accession>
<keyword evidence="3" id="KW-1185">Reference proteome</keyword>
<comment type="caution">
    <text evidence="2">The sequence shown here is derived from an EMBL/GenBank/DDBJ whole genome shotgun (WGS) entry which is preliminary data.</text>
</comment>
<dbReference type="OrthoDB" id="1655249at2"/>
<evidence type="ECO:0000256" key="1">
    <source>
        <dbReference type="SAM" id="Phobius"/>
    </source>
</evidence>
<dbReference type="Proteomes" id="UP000284277">
    <property type="component" value="Unassembled WGS sequence"/>
</dbReference>
<dbReference type="EMBL" id="MCIA01000010">
    <property type="protein sequence ID" value="RKD32645.1"/>
    <property type="molecule type" value="Genomic_DNA"/>
</dbReference>
<feature type="transmembrane region" description="Helical" evidence="1">
    <location>
        <begin position="198"/>
        <end position="219"/>
    </location>
</feature>
<dbReference type="AlphaFoldDB" id="A0A419T5C3"/>
<feature type="transmembrane region" description="Helical" evidence="1">
    <location>
        <begin position="94"/>
        <end position="115"/>
    </location>
</feature>
<dbReference type="RefSeq" id="WP_120196353.1">
    <property type="nucleotide sequence ID" value="NZ_MCIA01000010.1"/>
</dbReference>
<keyword evidence="1" id="KW-0812">Transmembrane</keyword>
<reference evidence="2 3" key="1">
    <citation type="submission" date="2016-08" db="EMBL/GenBank/DDBJ databases">
        <title>A new outlook on sporulation: Clostridium algidixylanolyticum.</title>
        <authorList>
            <person name="Poppleton D.I."/>
            <person name="Gribaldo S."/>
        </authorList>
    </citation>
    <scope>NUCLEOTIDE SEQUENCE [LARGE SCALE GENOMIC DNA]</scope>
    <source>
        <strain evidence="2 3">SPL73</strain>
    </source>
</reference>
<gene>
    <name evidence="2" type="ORF">BET01_17200</name>
</gene>
<evidence type="ECO:0000313" key="3">
    <source>
        <dbReference type="Proteomes" id="UP000284277"/>
    </source>
</evidence>
<dbReference type="SUPFAM" id="SSF158560">
    <property type="entry name" value="BH3980-like"/>
    <property type="match status" value="1"/>
</dbReference>
<keyword evidence="1" id="KW-0472">Membrane</keyword>
<dbReference type="PANTHER" id="PTHR41307">
    <property type="entry name" value="MEMBRANE PROTEIN-RELATED"/>
    <property type="match status" value="1"/>
</dbReference>
<proteinExistence type="predicted"/>
<protein>
    <recommendedName>
        <fullName evidence="4">DUF1129 domain-containing protein</fullName>
    </recommendedName>
</protein>
<dbReference type="PANTHER" id="PTHR41307:SF1">
    <property type="entry name" value="MEMBRANE PROTEIN"/>
    <property type="match status" value="1"/>
</dbReference>
<sequence length="223" mass="25640">MNKKTKMLLKENNEFEKYNLSEHSKNVMTDIVCYLRGSDLSEYNQEVVRRDIDYMLSDGEKRGETAELVVGREYQAFCDEIVKSFPKRTIVERIISDVNNITSAISIIAFIWLFVKVTQSIVEGTSVFYLQITMGEIIGNMIAVIEAKVIFNYITRKAFDESNINKNKMKYFILSWLKLTLLIIIPVCFYIFLKSPSFPIGMSVAVSIVLIPLVIGYILDKVE</sequence>
<evidence type="ECO:0000313" key="2">
    <source>
        <dbReference type="EMBL" id="RKD32645.1"/>
    </source>
</evidence>